<dbReference type="GO" id="GO:0000724">
    <property type="term" value="P:double-strand break repair via homologous recombination"/>
    <property type="evidence" value="ECO:0007669"/>
    <property type="project" value="TreeGrafter"/>
</dbReference>
<accession>A0A9P1MW70</accession>
<dbReference type="Proteomes" id="UP001152747">
    <property type="component" value="Unassembled WGS sequence"/>
</dbReference>
<gene>
    <name evidence="7" type="ORF">CAMP_LOCUS840</name>
</gene>
<feature type="region of interest" description="Disordered" evidence="5">
    <location>
        <begin position="173"/>
        <end position="207"/>
    </location>
</feature>
<evidence type="ECO:0000313" key="8">
    <source>
        <dbReference type="Proteomes" id="UP001152747"/>
    </source>
</evidence>
<evidence type="ECO:0000256" key="1">
    <source>
        <dbReference type="ARBA" id="ARBA00004123"/>
    </source>
</evidence>
<evidence type="ECO:0000313" key="7">
    <source>
        <dbReference type="EMBL" id="CAI5438203.1"/>
    </source>
</evidence>
<dbReference type="Gene3D" id="1.10.10.10">
    <property type="entry name" value="Winged helix-like DNA-binding domain superfamily/Winged helix DNA-binding domain"/>
    <property type="match status" value="1"/>
</dbReference>
<dbReference type="InterPro" id="IPR014892">
    <property type="entry name" value="RPA_C"/>
</dbReference>
<feature type="domain" description="Replication protein A C-terminal" evidence="6">
    <location>
        <begin position="190"/>
        <end position="275"/>
    </location>
</feature>
<dbReference type="GO" id="GO:0003697">
    <property type="term" value="F:single-stranded DNA binding"/>
    <property type="evidence" value="ECO:0007669"/>
    <property type="project" value="TreeGrafter"/>
</dbReference>
<protein>
    <recommendedName>
        <fullName evidence="6">Replication protein A C-terminal domain-containing protein</fullName>
    </recommendedName>
</protein>
<dbReference type="Gene3D" id="2.40.50.140">
    <property type="entry name" value="Nucleic acid-binding proteins"/>
    <property type="match status" value="1"/>
</dbReference>
<evidence type="ECO:0000256" key="3">
    <source>
        <dbReference type="ARBA" id="ARBA00023125"/>
    </source>
</evidence>
<dbReference type="AlphaFoldDB" id="A0A9P1MW70"/>
<comment type="similarity">
    <text evidence="2">Belongs to the replication factor A protein 2 family.</text>
</comment>
<proteinExistence type="inferred from homology"/>
<evidence type="ECO:0000256" key="4">
    <source>
        <dbReference type="ARBA" id="ARBA00023242"/>
    </source>
</evidence>
<dbReference type="OrthoDB" id="25571at2759"/>
<dbReference type="InterPro" id="IPR040260">
    <property type="entry name" value="RFA2-like"/>
</dbReference>
<dbReference type="InterPro" id="IPR012340">
    <property type="entry name" value="NA-bd_OB-fold"/>
</dbReference>
<comment type="subcellular location">
    <subcellularLocation>
        <location evidence="1">Nucleus</location>
    </subcellularLocation>
</comment>
<dbReference type="SUPFAM" id="SSF46785">
    <property type="entry name" value="Winged helix' DNA-binding domain"/>
    <property type="match status" value="1"/>
</dbReference>
<reference evidence="7" key="1">
    <citation type="submission" date="2022-11" db="EMBL/GenBank/DDBJ databases">
        <authorList>
            <person name="Kikuchi T."/>
        </authorList>
    </citation>
    <scope>NUCLEOTIDE SEQUENCE</scope>
    <source>
        <strain evidence="7">PS1010</strain>
    </source>
</reference>
<dbReference type="GO" id="GO:0005662">
    <property type="term" value="C:DNA replication factor A complex"/>
    <property type="evidence" value="ECO:0007669"/>
    <property type="project" value="TreeGrafter"/>
</dbReference>
<comment type="caution">
    <text evidence="7">The sequence shown here is derived from an EMBL/GenBank/DDBJ whole genome shotgun (WGS) entry which is preliminary data.</text>
</comment>
<dbReference type="PANTHER" id="PTHR13989">
    <property type="entry name" value="REPLICATION PROTEIN A-RELATED"/>
    <property type="match status" value="1"/>
</dbReference>
<organism evidence="7 8">
    <name type="scientific">Caenorhabditis angaria</name>
    <dbReference type="NCBI Taxonomy" id="860376"/>
    <lineage>
        <taxon>Eukaryota</taxon>
        <taxon>Metazoa</taxon>
        <taxon>Ecdysozoa</taxon>
        <taxon>Nematoda</taxon>
        <taxon>Chromadorea</taxon>
        <taxon>Rhabditida</taxon>
        <taxon>Rhabditina</taxon>
        <taxon>Rhabditomorpha</taxon>
        <taxon>Rhabditoidea</taxon>
        <taxon>Rhabditidae</taxon>
        <taxon>Peloderinae</taxon>
        <taxon>Caenorhabditis</taxon>
    </lineage>
</organism>
<dbReference type="Pfam" id="PF08784">
    <property type="entry name" value="RPA_C"/>
    <property type="match status" value="1"/>
</dbReference>
<sequence>MAEWDQSFQGEQKWQGENSFATGAKQDSRATAIAERLPVPTTITDLNALLDTSDDKFVLGTFRFATVMTVGLVKSISDQDGTMTYTLGDPDNDENDFVAVKYASDSSRSQAEIVEGSRVRAIGKLKGFDGNNIIMLFNISEIPDDKDYRIFTLEAKAAKLFFEKNVMNKLKSGNVQSMKGMLAPPTRRNNSNTSTENSNSQPQQTKDRIYQDVKPAENSSLENKIMEVFKTIHDSEEEGGVSVDWITSQCPGHTREQVKQAIEHQAEMGNLYETHTAEYYAKI</sequence>
<evidence type="ECO:0000256" key="5">
    <source>
        <dbReference type="SAM" id="MobiDB-lite"/>
    </source>
</evidence>
<dbReference type="GO" id="GO:0006289">
    <property type="term" value="P:nucleotide-excision repair"/>
    <property type="evidence" value="ECO:0007669"/>
    <property type="project" value="TreeGrafter"/>
</dbReference>
<evidence type="ECO:0000256" key="2">
    <source>
        <dbReference type="ARBA" id="ARBA00007815"/>
    </source>
</evidence>
<dbReference type="SUPFAM" id="SSF50249">
    <property type="entry name" value="Nucleic acid-binding proteins"/>
    <property type="match status" value="1"/>
</dbReference>
<dbReference type="EMBL" id="CANHGI010000001">
    <property type="protein sequence ID" value="CAI5438203.1"/>
    <property type="molecule type" value="Genomic_DNA"/>
</dbReference>
<evidence type="ECO:0000259" key="6">
    <source>
        <dbReference type="Pfam" id="PF08784"/>
    </source>
</evidence>
<keyword evidence="3" id="KW-0238">DNA-binding</keyword>
<dbReference type="GO" id="GO:0035861">
    <property type="term" value="C:site of double-strand break"/>
    <property type="evidence" value="ECO:0007669"/>
    <property type="project" value="TreeGrafter"/>
</dbReference>
<keyword evidence="4" id="KW-0539">Nucleus</keyword>
<dbReference type="InterPro" id="IPR036388">
    <property type="entry name" value="WH-like_DNA-bd_sf"/>
</dbReference>
<feature type="compositionally biased region" description="Low complexity" evidence="5">
    <location>
        <begin position="184"/>
        <end position="204"/>
    </location>
</feature>
<dbReference type="GO" id="GO:0006260">
    <property type="term" value="P:DNA replication"/>
    <property type="evidence" value="ECO:0007669"/>
    <property type="project" value="TreeGrafter"/>
</dbReference>
<dbReference type="InterPro" id="IPR036390">
    <property type="entry name" value="WH_DNA-bd_sf"/>
</dbReference>
<dbReference type="PANTHER" id="PTHR13989:SF16">
    <property type="entry name" value="REPLICATION PROTEIN A2"/>
    <property type="match status" value="1"/>
</dbReference>
<dbReference type="GO" id="GO:0000781">
    <property type="term" value="C:chromosome, telomeric region"/>
    <property type="evidence" value="ECO:0007669"/>
    <property type="project" value="TreeGrafter"/>
</dbReference>
<keyword evidence="8" id="KW-1185">Reference proteome</keyword>
<name>A0A9P1MW70_9PELO</name>